<dbReference type="InterPro" id="IPR016181">
    <property type="entry name" value="Acyl_CoA_acyltransferase"/>
</dbReference>
<dbReference type="Pfam" id="PF13673">
    <property type="entry name" value="Acetyltransf_10"/>
    <property type="match status" value="1"/>
</dbReference>
<dbReference type="GO" id="GO:0016747">
    <property type="term" value="F:acyltransferase activity, transferring groups other than amino-acyl groups"/>
    <property type="evidence" value="ECO:0007669"/>
    <property type="project" value="InterPro"/>
</dbReference>
<keyword evidence="2" id="KW-0808">Transferase</keyword>
<evidence type="ECO:0000313" key="3">
    <source>
        <dbReference type="Proteomes" id="UP000279994"/>
    </source>
</evidence>
<organism evidence="2 3">
    <name type="scientific">Nocardioides pocheonensis</name>
    <dbReference type="NCBI Taxonomy" id="661485"/>
    <lineage>
        <taxon>Bacteria</taxon>
        <taxon>Bacillati</taxon>
        <taxon>Actinomycetota</taxon>
        <taxon>Actinomycetes</taxon>
        <taxon>Propionibacteriales</taxon>
        <taxon>Nocardioidaceae</taxon>
        <taxon>Nocardioides</taxon>
    </lineage>
</organism>
<dbReference type="EMBL" id="RJSF01000047">
    <property type="protein sequence ID" value="RNM11728.1"/>
    <property type="molecule type" value="Genomic_DNA"/>
</dbReference>
<dbReference type="Proteomes" id="UP000279994">
    <property type="component" value="Unassembled WGS sequence"/>
</dbReference>
<feature type="domain" description="N-acetyltransferase" evidence="1">
    <location>
        <begin position="47"/>
        <end position="192"/>
    </location>
</feature>
<evidence type="ECO:0000259" key="1">
    <source>
        <dbReference type="PROSITE" id="PS51186"/>
    </source>
</evidence>
<dbReference type="InterPro" id="IPR000182">
    <property type="entry name" value="GNAT_dom"/>
</dbReference>
<dbReference type="AlphaFoldDB" id="A0A3N0GHW7"/>
<dbReference type="Gene3D" id="3.40.630.30">
    <property type="match status" value="1"/>
</dbReference>
<evidence type="ECO:0000313" key="2">
    <source>
        <dbReference type="EMBL" id="RNM11728.1"/>
    </source>
</evidence>
<dbReference type="SUPFAM" id="SSF55729">
    <property type="entry name" value="Acyl-CoA N-acyltransferases (Nat)"/>
    <property type="match status" value="1"/>
</dbReference>
<comment type="caution">
    <text evidence="2">The sequence shown here is derived from an EMBL/GenBank/DDBJ whole genome shotgun (WGS) entry which is preliminary data.</text>
</comment>
<sequence>MEHRSSAITEPMVRELPSSRHAVLAWVRLSDVTRATQNLDGDTIRVVGIETVPANWVEKVIELGDKHRNWLGHMPFAGFHQAATSGNIVLAIRTFDDGTEALAGYCLYAPTVRADRYARIAHLCVAEECRGRGIAQGLTDAVLDRCSDRLGLRLSCRDDWKAAAAWPSLGFEPVRRRTGRGKTREPMTEWVRHNESAATLLTLPSEDPDQLVAAVDSNVFCDLYGTSTKRRQRFSGTVAILAASEQIRLARPFSLTGELNRTADVRERDALLQTAAAGGLKVLNGNRNDVRRLRDNLLAHVPAEELMKDPSLKTDATLIAEAILGGADVFVTRDAPAVTHLGPAAADGRDFAVLYPTELPAFIDRRADTASYLPAQLEETHYQVTRGDAATWNPERLTSMLNLESGEKKVEFRVQIKDLAETTAGTDDRQVTLTPDGEVLAIWSAQATNNGLDVPLLRIQRGPLLPTIARQISRALRRRAAHSGLTSVRLIDRHAATAVIAELHRDGFGPDVAGVLTATVLAVVGSWAQVRTAAAETGLALPDELTSAVDASEYERVLWPAKVLHPELSTYLVPIRGAYADDLLGHVPTLLARPADLGLSREHVYYRSGQSRPAAPGRVLWYSSRRDKEIVACSRLVESVIGTPEVLHREFANIGVFTLDQVRASRDRRGKVNALRFADTEIFRRPIPLARVQELSKDAAKLTIQSPYPVDAVVFQRLYEEGMRR</sequence>
<gene>
    <name evidence="2" type="ORF">EFL26_21465</name>
</gene>
<proteinExistence type="predicted"/>
<keyword evidence="3" id="KW-1185">Reference proteome</keyword>
<accession>A0A3N0GHW7</accession>
<dbReference type="PROSITE" id="PS51186">
    <property type="entry name" value="GNAT"/>
    <property type="match status" value="1"/>
</dbReference>
<name>A0A3N0GHW7_9ACTN</name>
<dbReference type="CDD" id="cd04301">
    <property type="entry name" value="NAT_SF"/>
    <property type="match status" value="1"/>
</dbReference>
<protein>
    <submittedName>
        <fullName evidence="2">N-acetyltransferase</fullName>
    </submittedName>
</protein>
<reference evidence="2 3" key="1">
    <citation type="submission" date="2018-11" db="EMBL/GenBank/DDBJ databases">
        <authorList>
            <person name="Li F."/>
        </authorList>
    </citation>
    <scope>NUCLEOTIDE SEQUENCE [LARGE SCALE GENOMIC DNA]</scope>
    <source>
        <strain evidence="2 3">Gsoil 818</strain>
    </source>
</reference>